<evidence type="ECO:0000313" key="1">
    <source>
        <dbReference type="EMBL" id="OQO93930.1"/>
    </source>
</evidence>
<proteinExistence type="predicted"/>
<dbReference type="Proteomes" id="UP000192591">
    <property type="component" value="Unassembled WGS sequence"/>
</dbReference>
<comment type="caution">
    <text evidence="1">The sequence shown here is derived from an EMBL/GenBank/DDBJ whole genome shotgun (WGS) entry which is preliminary data.</text>
</comment>
<name>A0A1V9AA34_SACPI</name>
<evidence type="ECO:0000313" key="2">
    <source>
        <dbReference type="Proteomes" id="UP000192591"/>
    </source>
</evidence>
<dbReference type="STRING" id="1962155.B1813_05295"/>
<gene>
    <name evidence="1" type="ORF">B1813_05295</name>
</gene>
<protein>
    <submittedName>
        <fullName evidence="1">Uncharacterized protein</fullName>
    </submittedName>
</protein>
<dbReference type="AlphaFoldDB" id="A0A1V9AA34"/>
<dbReference type="EMBL" id="MWIH01000003">
    <property type="protein sequence ID" value="OQO93930.1"/>
    <property type="molecule type" value="Genomic_DNA"/>
</dbReference>
<dbReference type="OrthoDB" id="3636257at2"/>
<dbReference type="RefSeq" id="WP_024874474.1">
    <property type="nucleotide sequence ID" value="NZ_AZUM01000001.1"/>
</dbReference>
<accession>A0A1V9AA34</accession>
<sequence>MNKSAEQIVVGDRITYLAGTPVGMEKLFSNGEVVAYPISDPYTSVLWYPTRPDDAGHDTEPVWVRHDKVVDVASVDCD</sequence>
<reference evidence="1 2" key="1">
    <citation type="submission" date="2017-02" db="EMBL/GenBank/DDBJ databases">
        <title>Draft genome of Saccharomonospora sp. 154.</title>
        <authorList>
            <person name="Alonso-Carmona G.S."/>
            <person name="De La Haba R."/>
            <person name="Vera-Gargallo B."/>
            <person name="Sandoval-Trujillo A.H."/>
            <person name="Ramirez-Duran N."/>
            <person name="Ventosa A."/>
        </authorList>
    </citation>
    <scope>NUCLEOTIDE SEQUENCE [LARGE SCALE GENOMIC DNA]</scope>
    <source>
        <strain evidence="1 2">LRS4.154</strain>
    </source>
</reference>
<organism evidence="1 2">
    <name type="scientific">Saccharomonospora piscinae</name>
    <dbReference type="NCBI Taxonomy" id="687388"/>
    <lineage>
        <taxon>Bacteria</taxon>
        <taxon>Bacillati</taxon>
        <taxon>Actinomycetota</taxon>
        <taxon>Actinomycetes</taxon>
        <taxon>Pseudonocardiales</taxon>
        <taxon>Pseudonocardiaceae</taxon>
        <taxon>Saccharomonospora</taxon>
    </lineage>
</organism>
<keyword evidence="2" id="KW-1185">Reference proteome</keyword>